<evidence type="ECO:0000259" key="1">
    <source>
        <dbReference type="Pfam" id="PF13480"/>
    </source>
</evidence>
<feature type="domain" description="BioF2-like acetyltransferase" evidence="1">
    <location>
        <begin position="172"/>
        <end position="267"/>
    </location>
</feature>
<organism evidence="2 3">
    <name type="scientific">Roseovarius faecimaris</name>
    <dbReference type="NCBI Taxonomy" id="2494550"/>
    <lineage>
        <taxon>Bacteria</taxon>
        <taxon>Pseudomonadati</taxon>
        <taxon>Pseudomonadota</taxon>
        <taxon>Alphaproteobacteria</taxon>
        <taxon>Rhodobacterales</taxon>
        <taxon>Roseobacteraceae</taxon>
        <taxon>Roseovarius</taxon>
    </lineage>
</organism>
<dbReference type="PANTHER" id="PTHR36174">
    <property type="entry name" value="LIPID II:GLYCINE GLYCYLTRANSFERASE"/>
    <property type="match status" value="1"/>
</dbReference>
<gene>
    <name evidence="2" type="ORF">EI983_09990</name>
</gene>
<evidence type="ECO:0000313" key="2">
    <source>
        <dbReference type="EMBL" id="QGX98591.1"/>
    </source>
</evidence>
<dbReference type="InterPro" id="IPR016181">
    <property type="entry name" value="Acyl_CoA_acyltransferase"/>
</dbReference>
<sequence length="308" mass="34237">MRFIQSDTTPLPGRPALQQHPFYANTLRMLGLDVLRVTARDPDPAAHILAVRRRFGPFRVAWVPHGPVWSDTVSSEQRVAVLHHLRRVLCPSHLQLVAAQDAADQHIMKGIGFRALSLPQSHAWLDLQPDAATRLARQHGKWRNRLRHAQSAKLKIRARPFCPDRDQKLLTLEEAQRRIKGYRALPARFTHAWATSNPDTAQVFEAYEPGGLAAFILVLTHAPTATYHIGWSNETGRALSAHNLLLWEAANWLSASGYCALDLGLIDHKNAPGLTRFKLGTGAEIRTGGATCLALPRLSLPSLRHKAA</sequence>
<dbReference type="InterPro" id="IPR038740">
    <property type="entry name" value="BioF2-like_GNAT_dom"/>
</dbReference>
<dbReference type="InterPro" id="IPR050644">
    <property type="entry name" value="PG_Glycine_Bridge_Synth"/>
</dbReference>
<dbReference type="Gene3D" id="3.40.630.30">
    <property type="match status" value="1"/>
</dbReference>
<dbReference type="OrthoDB" id="341858at2"/>
<name>A0A6I6IRT6_9RHOB</name>
<dbReference type="KEGG" id="rom:EI983_09990"/>
<dbReference type="Proteomes" id="UP000428330">
    <property type="component" value="Chromosome"/>
</dbReference>
<protein>
    <submittedName>
        <fullName evidence="2">GNAT family N-acetyltransferase</fullName>
    </submittedName>
</protein>
<dbReference type="Pfam" id="PF13480">
    <property type="entry name" value="Acetyltransf_6"/>
    <property type="match status" value="1"/>
</dbReference>
<accession>A0A6I6IRT6</accession>
<dbReference type="AlphaFoldDB" id="A0A6I6IRT6"/>
<keyword evidence="3" id="KW-1185">Reference proteome</keyword>
<reference evidence="3" key="1">
    <citation type="submission" date="2018-12" db="EMBL/GenBank/DDBJ databases">
        <title>Complete genome sequence of Roseovarius sp. MME-070.</title>
        <authorList>
            <person name="Nam Y.-D."/>
            <person name="Kang J."/>
            <person name="Chung W.-H."/>
            <person name="Park Y.S."/>
        </authorList>
    </citation>
    <scope>NUCLEOTIDE SEQUENCE [LARGE SCALE GENOMIC DNA]</scope>
    <source>
        <strain evidence="3">MME-070</strain>
    </source>
</reference>
<dbReference type="EMBL" id="CP034348">
    <property type="protein sequence ID" value="QGX98591.1"/>
    <property type="molecule type" value="Genomic_DNA"/>
</dbReference>
<dbReference type="RefSeq" id="WP_157707274.1">
    <property type="nucleotide sequence ID" value="NZ_CP034348.1"/>
</dbReference>
<keyword evidence="2" id="KW-0808">Transferase</keyword>
<dbReference type="PANTHER" id="PTHR36174:SF1">
    <property type="entry name" value="LIPID II:GLYCINE GLYCYLTRANSFERASE"/>
    <property type="match status" value="1"/>
</dbReference>
<proteinExistence type="predicted"/>
<evidence type="ECO:0000313" key="3">
    <source>
        <dbReference type="Proteomes" id="UP000428330"/>
    </source>
</evidence>
<dbReference type="GO" id="GO:0016740">
    <property type="term" value="F:transferase activity"/>
    <property type="evidence" value="ECO:0007669"/>
    <property type="project" value="UniProtKB-KW"/>
</dbReference>
<dbReference type="SUPFAM" id="SSF55729">
    <property type="entry name" value="Acyl-CoA N-acyltransferases (Nat)"/>
    <property type="match status" value="1"/>
</dbReference>